<keyword evidence="3" id="KW-0808">Transferase</keyword>
<keyword evidence="7" id="KW-0862">Zinc</keyword>
<organism evidence="9 10">
    <name type="scientific">Streptomyces finlayi</name>
    <dbReference type="NCBI Taxonomy" id="67296"/>
    <lineage>
        <taxon>Bacteria</taxon>
        <taxon>Bacillati</taxon>
        <taxon>Actinomycetota</taxon>
        <taxon>Actinomycetes</taxon>
        <taxon>Kitasatosporales</taxon>
        <taxon>Streptomycetaceae</taxon>
        <taxon>Streptomyces</taxon>
    </lineage>
</organism>
<evidence type="ECO:0000259" key="8">
    <source>
        <dbReference type="PROSITE" id="PS50011"/>
    </source>
</evidence>
<keyword evidence="7" id="KW-0479">Metal-binding</keyword>
<dbReference type="GO" id="GO:0005975">
    <property type="term" value="P:carbohydrate metabolic process"/>
    <property type="evidence" value="ECO:0007669"/>
    <property type="project" value="InterPro"/>
</dbReference>
<evidence type="ECO:0000313" key="9">
    <source>
        <dbReference type="EMBL" id="GHC98701.1"/>
    </source>
</evidence>
<dbReference type="InterPro" id="IPR011009">
    <property type="entry name" value="Kinase-like_dom_sf"/>
</dbReference>
<reference evidence="9" key="1">
    <citation type="journal article" date="2014" name="Int. J. Syst. Evol. Microbiol.">
        <title>Complete genome sequence of Corynebacterium casei LMG S-19264T (=DSM 44701T), isolated from a smear-ripened cheese.</title>
        <authorList>
            <consortium name="US DOE Joint Genome Institute (JGI-PGF)"/>
            <person name="Walter F."/>
            <person name="Albersmeier A."/>
            <person name="Kalinowski J."/>
            <person name="Ruckert C."/>
        </authorList>
    </citation>
    <scope>NUCLEOTIDE SEQUENCE</scope>
    <source>
        <strain evidence="9">JCM 4637</strain>
    </source>
</reference>
<comment type="caution">
    <text evidence="9">The sequence shown here is derived from an EMBL/GenBank/DDBJ whole genome shotgun (WGS) entry which is preliminary data.</text>
</comment>
<evidence type="ECO:0000256" key="4">
    <source>
        <dbReference type="ARBA" id="ARBA00022741"/>
    </source>
</evidence>
<keyword evidence="5" id="KW-0418">Kinase</keyword>
<proteinExistence type="predicted"/>
<dbReference type="GO" id="GO:0046872">
    <property type="term" value="F:metal ion binding"/>
    <property type="evidence" value="ECO:0007669"/>
    <property type="project" value="UniProtKB-KW"/>
</dbReference>
<dbReference type="SUPFAM" id="SSF158745">
    <property type="entry name" value="LanC-like"/>
    <property type="match status" value="1"/>
</dbReference>
<dbReference type="PRINTS" id="PR01950">
    <property type="entry name" value="LANCSUPER"/>
</dbReference>
<gene>
    <name evidence="9" type="ORF">GCM10010334_41420</name>
</gene>
<dbReference type="SMART" id="SM00220">
    <property type="entry name" value="S_TKc"/>
    <property type="match status" value="1"/>
</dbReference>
<dbReference type="SMART" id="SM01260">
    <property type="entry name" value="LANC_like"/>
    <property type="match status" value="1"/>
</dbReference>
<dbReference type="AlphaFoldDB" id="A0A918X061"/>
<feature type="binding site" evidence="7">
    <location>
        <position position="762"/>
    </location>
    <ligand>
        <name>Zn(2+)</name>
        <dbReference type="ChEBI" id="CHEBI:29105"/>
    </ligand>
</feature>
<name>A0A918X061_9ACTN</name>
<keyword evidence="2" id="KW-0723">Serine/threonine-protein kinase</keyword>
<dbReference type="GO" id="GO:0004674">
    <property type="term" value="F:protein serine/threonine kinase activity"/>
    <property type="evidence" value="ECO:0007669"/>
    <property type="project" value="UniProtKB-KW"/>
</dbReference>
<evidence type="ECO:0000256" key="7">
    <source>
        <dbReference type="PIRSR" id="PIRSR607822-1"/>
    </source>
</evidence>
<keyword evidence="4" id="KW-0547">Nucleotide-binding</keyword>
<dbReference type="InterPro" id="IPR007822">
    <property type="entry name" value="LANC-like"/>
</dbReference>
<accession>A0A918X061</accession>
<evidence type="ECO:0000256" key="3">
    <source>
        <dbReference type="ARBA" id="ARBA00022679"/>
    </source>
</evidence>
<dbReference type="PANTHER" id="PTHR43289:SF6">
    <property type="entry name" value="SERINE_THREONINE-PROTEIN KINASE NEKL-3"/>
    <property type="match status" value="1"/>
</dbReference>
<dbReference type="EC" id="2.7.11.1" evidence="1"/>
<dbReference type="SUPFAM" id="SSF56112">
    <property type="entry name" value="Protein kinase-like (PK-like)"/>
    <property type="match status" value="1"/>
</dbReference>
<evidence type="ECO:0000256" key="1">
    <source>
        <dbReference type="ARBA" id="ARBA00012513"/>
    </source>
</evidence>
<dbReference type="GO" id="GO:0031179">
    <property type="term" value="P:peptide modification"/>
    <property type="evidence" value="ECO:0007669"/>
    <property type="project" value="InterPro"/>
</dbReference>
<feature type="binding site" evidence="7">
    <location>
        <position position="808"/>
    </location>
    <ligand>
        <name>Zn(2+)</name>
        <dbReference type="ChEBI" id="CHEBI:29105"/>
    </ligand>
</feature>
<dbReference type="GO" id="GO:0005524">
    <property type="term" value="F:ATP binding"/>
    <property type="evidence" value="ECO:0007669"/>
    <property type="project" value="UniProtKB-KW"/>
</dbReference>
<evidence type="ECO:0000256" key="5">
    <source>
        <dbReference type="ARBA" id="ARBA00022777"/>
    </source>
</evidence>
<dbReference type="Gene3D" id="1.10.510.10">
    <property type="entry name" value="Transferase(Phosphotransferase) domain 1"/>
    <property type="match status" value="1"/>
</dbReference>
<dbReference type="InterPro" id="IPR012341">
    <property type="entry name" value="6hp_glycosidase-like_sf"/>
</dbReference>
<sequence>MLGHSITTGPVWTRVHPVGLHVPTPEHPLPERPLPEHGWKLHISARPVNLPSLAALLLPVLLEERVSFKLARTVGVLAGLNKAEKNPAAVGKAVTVYPEPDQVRRLGLRLAALLRGHTGPRILSDRAVAPDAPVYYRYGPFGARWQPDASGSLAVVAEGPDGERFASAASLEYRQPSWVRDPFGGAGAPEKEVDDGAGHVVLGGRYRVIEGVHGSARGNVYRAVDLRGSASPDSADARHVIVKQARAYVGESLDGTHDLRTRLRNERRILEACADAPNIPRFLDHFAHDGDEYLVTTDAGTQNLYDRIREHGGFLPRVGDPEPEGLTFARLATQLASILVELHARGVVMRDVTPANIVLDGPDDVRLIDFGISALGGLHLPGATPGYAPPSQHTPDHAPVPEDDCWALGQVLANAATGLPPVTGADTDELARLRTMQGLYAVYGESRPELTSLVADLLGSEGAGQAVARLRKLASADFPAASVPAPPALPAAPATLLQERVLASLVEGAADYHLGAERGTFPSVDAALYTGSAGIGLELLHHQHRAGVGELLEDLARHAAESLRRAPMRPGLYSGRSGTDVFLDAAARAGIRTAGRTERVATATGPAERDGFADVDVISGHAGVGLAALMHLALNAPAGAASSGPAPANPARTDPGACEGLPLADHRKAALAAAERLLRHPDALTLPPDALDAFGTTTGLGYAHGFAGITDFLVLLAADTDDPSLLETAHRCVTKLASRVPEAVALSRAGAPGALPMSASWCRGLAGLVPPLRHGWSVFGDRELRTAAEQAAVASAEWVPRLGNLGQCCGAAGVGDVLIDLARATGSERHWEAAHEVARHLLRRSHGPDEAPRLLVNARFQEAPHSWAQGHAGILAFVRRLGRPETPGLLPEPGRRL</sequence>
<dbReference type="InterPro" id="IPR000719">
    <property type="entry name" value="Prot_kinase_dom"/>
</dbReference>
<dbReference type="Proteomes" id="UP000638353">
    <property type="component" value="Unassembled WGS sequence"/>
</dbReference>
<evidence type="ECO:0000313" key="10">
    <source>
        <dbReference type="Proteomes" id="UP000638353"/>
    </source>
</evidence>
<feature type="domain" description="Protein kinase" evidence="8">
    <location>
        <begin position="206"/>
        <end position="478"/>
    </location>
</feature>
<dbReference type="Pfam" id="PF05147">
    <property type="entry name" value="LANC_like"/>
    <property type="match status" value="2"/>
</dbReference>
<protein>
    <recommendedName>
        <fullName evidence="1">non-specific serine/threonine protein kinase</fullName>
        <ecNumber evidence="1">2.7.11.1</ecNumber>
    </recommendedName>
</protein>
<dbReference type="PROSITE" id="PS50011">
    <property type="entry name" value="PROTEIN_KINASE_DOM"/>
    <property type="match status" value="1"/>
</dbReference>
<evidence type="ECO:0000256" key="2">
    <source>
        <dbReference type="ARBA" id="ARBA00022527"/>
    </source>
</evidence>
<dbReference type="EMBL" id="BMVC01000008">
    <property type="protein sequence ID" value="GHC98701.1"/>
    <property type="molecule type" value="Genomic_DNA"/>
</dbReference>
<dbReference type="Pfam" id="PF00069">
    <property type="entry name" value="Pkinase"/>
    <property type="match status" value="1"/>
</dbReference>
<dbReference type="Gene3D" id="1.50.10.10">
    <property type="match status" value="1"/>
</dbReference>
<dbReference type="Pfam" id="PF25816">
    <property type="entry name" value="RamC_N"/>
    <property type="match status" value="1"/>
</dbReference>
<dbReference type="PANTHER" id="PTHR43289">
    <property type="entry name" value="MITOGEN-ACTIVATED PROTEIN KINASE KINASE KINASE 20-RELATED"/>
    <property type="match status" value="1"/>
</dbReference>
<evidence type="ECO:0000256" key="6">
    <source>
        <dbReference type="ARBA" id="ARBA00022840"/>
    </source>
</evidence>
<dbReference type="InterPro" id="IPR057929">
    <property type="entry name" value="RamC_N"/>
</dbReference>
<keyword evidence="6" id="KW-0067">ATP-binding</keyword>
<reference evidence="9" key="2">
    <citation type="submission" date="2020-09" db="EMBL/GenBank/DDBJ databases">
        <authorList>
            <person name="Sun Q."/>
            <person name="Ohkuma M."/>
        </authorList>
    </citation>
    <scope>NUCLEOTIDE SEQUENCE</scope>
    <source>
        <strain evidence="9">JCM 4637</strain>
    </source>
</reference>